<protein>
    <submittedName>
        <fullName evidence="2">Uncharacterized protein</fullName>
    </submittedName>
</protein>
<keyword evidence="3" id="KW-1185">Reference proteome</keyword>
<evidence type="ECO:0000256" key="1">
    <source>
        <dbReference type="SAM" id="MobiDB-lite"/>
    </source>
</evidence>
<organism evidence="2 3">
    <name type="scientific">Viridothelium virens</name>
    <name type="common">Speckled blister lichen</name>
    <name type="synonym">Trypethelium virens</name>
    <dbReference type="NCBI Taxonomy" id="1048519"/>
    <lineage>
        <taxon>Eukaryota</taxon>
        <taxon>Fungi</taxon>
        <taxon>Dikarya</taxon>
        <taxon>Ascomycota</taxon>
        <taxon>Pezizomycotina</taxon>
        <taxon>Dothideomycetes</taxon>
        <taxon>Dothideomycetes incertae sedis</taxon>
        <taxon>Trypetheliales</taxon>
        <taxon>Trypetheliaceae</taxon>
        <taxon>Viridothelium</taxon>
    </lineage>
</organism>
<feature type="region of interest" description="Disordered" evidence="1">
    <location>
        <begin position="1"/>
        <end position="23"/>
    </location>
</feature>
<proteinExistence type="predicted"/>
<sequence>MKDGKLHNQTKKRARKKKQGTGGDPVVLITISVHSTAFTTCTQFPFSVLRIARIRRNTL</sequence>
<gene>
    <name evidence="2" type="ORF">EV356DRAFT_500141</name>
</gene>
<evidence type="ECO:0000313" key="3">
    <source>
        <dbReference type="Proteomes" id="UP000800092"/>
    </source>
</evidence>
<reference evidence="2" key="1">
    <citation type="journal article" date="2020" name="Stud. Mycol.">
        <title>101 Dothideomycetes genomes: a test case for predicting lifestyles and emergence of pathogens.</title>
        <authorList>
            <person name="Haridas S."/>
            <person name="Albert R."/>
            <person name="Binder M."/>
            <person name="Bloem J."/>
            <person name="Labutti K."/>
            <person name="Salamov A."/>
            <person name="Andreopoulos B."/>
            <person name="Baker S."/>
            <person name="Barry K."/>
            <person name="Bills G."/>
            <person name="Bluhm B."/>
            <person name="Cannon C."/>
            <person name="Castanera R."/>
            <person name="Culley D."/>
            <person name="Daum C."/>
            <person name="Ezra D."/>
            <person name="Gonzalez J."/>
            <person name="Henrissat B."/>
            <person name="Kuo A."/>
            <person name="Liang C."/>
            <person name="Lipzen A."/>
            <person name="Lutzoni F."/>
            <person name="Magnuson J."/>
            <person name="Mondo S."/>
            <person name="Nolan M."/>
            <person name="Ohm R."/>
            <person name="Pangilinan J."/>
            <person name="Park H.-J."/>
            <person name="Ramirez L."/>
            <person name="Alfaro M."/>
            <person name="Sun H."/>
            <person name="Tritt A."/>
            <person name="Yoshinaga Y."/>
            <person name="Zwiers L.-H."/>
            <person name="Turgeon B."/>
            <person name="Goodwin S."/>
            <person name="Spatafora J."/>
            <person name="Crous P."/>
            <person name="Grigoriev I."/>
        </authorList>
    </citation>
    <scope>NUCLEOTIDE SEQUENCE</scope>
    <source>
        <strain evidence="2">Tuck. ex Michener</strain>
    </source>
</reference>
<dbReference type="AlphaFoldDB" id="A0A6A6HBW5"/>
<name>A0A6A6HBW5_VIRVR</name>
<dbReference type="Proteomes" id="UP000800092">
    <property type="component" value="Unassembled WGS sequence"/>
</dbReference>
<evidence type="ECO:0000313" key="2">
    <source>
        <dbReference type="EMBL" id="KAF2235614.1"/>
    </source>
</evidence>
<dbReference type="EMBL" id="ML991790">
    <property type="protein sequence ID" value="KAF2235614.1"/>
    <property type="molecule type" value="Genomic_DNA"/>
</dbReference>
<accession>A0A6A6HBW5</accession>
<feature type="compositionally biased region" description="Basic residues" evidence="1">
    <location>
        <begin position="8"/>
        <end position="19"/>
    </location>
</feature>